<dbReference type="PROSITE" id="PS51296">
    <property type="entry name" value="RIESKE"/>
    <property type="match status" value="1"/>
</dbReference>
<keyword evidence="3" id="KW-0408">Iron</keyword>
<dbReference type="PANTHER" id="PTHR13847:SF274">
    <property type="entry name" value="RIESKE 2FE-2S IRON-SULFUR PROTEIN YHFW-RELATED"/>
    <property type="match status" value="1"/>
</dbReference>
<name>A0A5B1LF51_9ACTN</name>
<dbReference type="AlphaFoldDB" id="A0A5B1LF51"/>
<dbReference type="SUPFAM" id="SSF50022">
    <property type="entry name" value="ISP domain"/>
    <property type="match status" value="1"/>
</dbReference>
<dbReference type="GO" id="GO:0046872">
    <property type="term" value="F:metal ion binding"/>
    <property type="evidence" value="ECO:0007669"/>
    <property type="project" value="UniProtKB-KW"/>
</dbReference>
<dbReference type="GO" id="GO:0016705">
    <property type="term" value="F:oxidoreductase activity, acting on paired donors, with incorporation or reduction of molecular oxygen"/>
    <property type="evidence" value="ECO:0007669"/>
    <property type="project" value="UniProtKB-ARBA"/>
</dbReference>
<proteinExistence type="predicted"/>
<dbReference type="Gene3D" id="2.102.10.10">
    <property type="entry name" value="Rieske [2Fe-2S] iron-sulphur domain"/>
    <property type="match status" value="1"/>
</dbReference>
<dbReference type="PRINTS" id="PR00162">
    <property type="entry name" value="RIESKE"/>
</dbReference>
<protein>
    <submittedName>
        <fullName evidence="7">FAD-dependent oxidoreductase</fullName>
    </submittedName>
</protein>
<gene>
    <name evidence="7" type="ORF">F0U44_12565</name>
</gene>
<dbReference type="InterPro" id="IPR036922">
    <property type="entry name" value="Rieske_2Fe-2S_sf"/>
</dbReference>
<evidence type="ECO:0000256" key="4">
    <source>
        <dbReference type="ARBA" id="ARBA00023014"/>
    </source>
</evidence>
<keyword evidence="8" id="KW-1185">Reference proteome</keyword>
<dbReference type="Pfam" id="PF00355">
    <property type="entry name" value="Rieske"/>
    <property type="match status" value="1"/>
</dbReference>
<feature type="domain" description="Rieske" evidence="6">
    <location>
        <begin position="426"/>
        <end position="472"/>
    </location>
</feature>
<dbReference type="GO" id="GO:0051537">
    <property type="term" value="F:2 iron, 2 sulfur cluster binding"/>
    <property type="evidence" value="ECO:0007669"/>
    <property type="project" value="UniProtKB-KW"/>
</dbReference>
<evidence type="ECO:0000313" key="8">
    <source>
        <dbReference type="Proteomes" id="UP000325003"/>
    </source>
</evidence>
<dbReference type="InterPro" id="IPR005805">
    <property type="entry name" value="Rieske_Fe-S_prot_C"/>
</dbReference>
<dbReference type="Gene3D" id="3.30.9.10">
    <property type="entry name" value="D-Amino Acid Oxidase, subunit A, domain 2"/>
    <property type="match status" value="1"/>
</dbReference>
<evidence type="ECO:0000313" key="7">
    <source>
        <dbReference type="EMBL" id="KAA1419272.1"/>
    </source>
</evidence>
<evidence type="ECO:0000256" key="2">
    <source>
        <dbReference type="ARBA" id="ARBA00022723"/>
    </source>
</evidence>
<dbReference type="InterPro" id="IPR006076">
    <property type="entry name" value="FAD-dep_OxRdtase"/>
</dbReference>
<reference evidence="7 8" key="1">
    <citation type="submission" date="2019-09" db="EMBL/GenBank/DDBJ databases">
        <title>Nocardioides panacisoli sp. nov., isolated from the soil of a ginseng field.</title>
        <authorList>
            <person name="Cho C."/>
        </authorList>
    </citation>
    <scope>NUCLEOTIDE SEQUENCE [LARGE SCALE GENOMIC DNA]</scope>
    <source>
        <strain evidence="7 8">BN130099</strain>
    </source>
</reference>
<keyword evidence="1" id="KW-0001">2Fe-2S</keyword>
<keyword evidence="4" id="KW-0411">Iron-sulfur</keyword>
<organism evidence="7 8">
    <name type="scientific">Nocardioides humilatus</name>
    <dbReference type="NCBI Taxonomy" id="2607660"/>
    <lineage>
        <taxon>Bacteria</taxon>
        <taxon>Bacillati</taxon>
        <taxon>Actinomycetota</taxon>
        <taxon>Actinomycetes</taxon>
        <taxon>Propionibacteriales</taxon>
        <taxon>Nocardioidaceae</taxon>
        <taxon>Nocardioides</taxon>
    </lineage>
</organism>
<dbReference type="Proteomes" id="UP000325003">
    <property type="component" value="Unassembled WGS sequence"/>
</dbReference>
<dbReference type="InterPro" id="IPR017941">
    <property type="entry name" value="Rieske_2Fe-2S"/>
</dbReference>
<dbReference type="GO" id="GO:0005737">
    <property type="term" value="C:cytoplasm"/>
    <property type="evidence" value="ECO:0007669"/>
    <property type="project" value="TreeGrafter"/>
</dbReference>
<evidence type="ECO:0000256" key="5">
    <source>
        <dbReference type="ARBA" id="ARBA00023157"/>
    </source>
</evidence>
<dbReference type="GO" id="GO:0016020">
    <property type="term" value="C:membrane"/>
    <property type="evidence" value="ECO:0007669"/>
    <property type="project" value="InterPro"/>
</dbReference>
<evidence type="ECO:0000259" key="6">
    <source>
        <dbReference type="PROSITE" id="PS51296"/>
    </source>
</evidence>
<dbReference type="GO" id="GO:0004497">
    <property type="term" value="F:monooxygenase activity"/>
    <property type="evidence" value="ECO:0007669"/>
    <property type="project" value="UniProtKB-ARBA"/>
</dbReference>
<evidence type="ECO:0000256" key="1">
    <source>
        <dbReference type="ARBA" id="ARBA00022714"/>
    </source>
</evidence>
<dbReference type="EMBL" id="VUJV01000003">
    <property type="protein sequence ID" value="KAA1419272.1"/>
    <property type="molecule type" value="Genomic_DNA"/>
</dbReference>
<dbReference type="PANTHER" id="PTHR13847">
    <property type="entry name" value="SARCOSINE DEHYDROGENASE-RELATED"/>
    <property type="match status" value="1"/>
</dbReference>
<dbReference type="Gene3D" id="3.50.50.60">
    <property type="entry name" value="FAD/NAD(P)-binding domain"/>
    <property type="match status" value="1"/>
</dbReference>
<dbReference type="SUPFAM" id="SSF51905">
    <property type="entry name" value="FAD/NAD(P)-binding domain"/>
    <property type="match status" value="1"/>
</dbReference>
<keyword evidence="5" id="KW-1015">Disulfide bond</keyword>
<keyword evidence="2" id="KW-0479">Metal-binding</keyword>
<comment type="caution">
    <text evidence="7">The sequence shown here is derived from an EMBL/GenBank/DDBJ whole genome shotgun (WGS) entry which is preliminary data.</text>
</comment>
<reference evidence="7 8" key="2">
    <citation type="submission" date="2019-09" db="EMBL/GenBank/DDBJ databases">
        <authorList>
            <person name="Jin C."/>
        </authorList>
    </citation>
    <scope>NUCLEOTIDE SEQUENCE [LARGE SCALE GENOMIC DNA]</scope>
    <source>
        <strain evidence="7 8">BN130099</strain>
    </source>
</reference>
<accession>A0A5B1LF51</accession>
<sequence length="472" mass="50072">MMERQRDTSSCLWLGRHDPALGDRSPVPDEVEVLVVGAGLAGLATAVQMARAGRQVAVVEARTVGAATTGRTTGKISLLQGTKLTRIRDLHSAEVVEEYVAANRAGQDWLLDLCEAYSVEVQRRDAVTYAGDATQVAAVRSECDAAAAAGLPVTFAERWDSPIPHHGAVILRDQAQCDPAQLLTALVDELKAAGGTVHEGHRMVRVSLTGRPEVTLDGGAVVRADDVVVATGAPGLDRDLRFASLTAQRSYLLAYSGIEGIGAMAISAGSPTHSFRDVPGEEPVTLVGGAGHPVGRTKSEVVGVDRLRGWVVEQFPDAVETHCWSAQDYSPANELPVAETIAIGSSRLHVLTGFDKWGLTTGVAAAFQVSDRVLGRRPGPWPRSAHVSGKAVLRTLTDNLQTAQVAATDWARAALPGGSPDCKVVGVCTHLGGRLRWNDAEQTWDCPLHGSRFSEDGAVLEGPAKRPLRQRD</sequence>
<dbReference type="Pfam" id="PF01266">
    <property type="entry name" value="DAO"/>
    <property type="match status" value="1"/>
</dbReference>
<evidence type="ECO:0000256" key="3">
    <source>
        <dbReference type="ARBA" id="ARBA00023004"/>
    </source>
</evidence>
<dbReference type="InterPro" id="IPR036188">
    <property type="entry name" value="FAD/NAD-bd_sf"/>
</dbReference>